<dbReference type="GO" id="GO:0003700">
    <property type="term" value="F:DNA-binding transcription factor activity"/>
    <property type="evidence" value="ECO:0007669"/>
    <property type="project" value="InterPro"/>
</dbReference>
<feature type="transmembrane region" description="Helical" evidence="4">
    <location>
        <begin position="164"/>
        <end position="181"/>
    </location>
</feature>
<dbReference type="InterPro" id="IPR009057">
    <property type="entry name" value="Homeodomain-like_sf"/>
</dbReference>
<gene>
    <name evidence="6" type="ORF">IBL28_16840</name>
</gene>
<dbReference type="AlphaFoldDB" id="A0A926JU96"/>
<feature type="transmembrane region" description="Helical" evidence="4">
    <location>
        <begin position="38"/>
        <end position="58"/>
    </location>
</feature>
<evidence type="ECO:0000256" key="3">
    <source>
        <dbReference type="ARBA" id="ARBA00023163"/>
    </source>
</evidence>
<feature type="transmembrane region" description="Helical" evidence="4">
    <location>
        <begin position="193"/>
        <end position="214"/>
    </location>
</feature>
<protein>
    <submittedName>
        <fullName evidence="6">Helix-turn-helix transcriptional regulator</fullName>
    </submittedName>
</protein>
<reference evidence="6 7" key="1">
    <citation type="submission" date="2020-09" db="EMBL/GenBank/DDBJ databases">
        <title>Sinomicrobium weinanense sp. nov., a halophilic bacteria isolated from saline-alkali soil.</title>
        <authorList>
            <person name="Wu P."/>
            <person name="Ren H."/>
            <person name="Mei Y."/>
            <person name="Liang Y."/>
            <person name="Chen Z."/>
        </authorList>
    </citation>
    <scope>NUCLEOTIDE SEQUENCE [LARGE SCALE GENOMIC DNA]</scope>
    <source>
        <strain evidence="6 7">FJxs</strain>
    </source>
</reference>
<feature type="transmembrane region" description="Helical" evidence="4">
    <location>
        <begin position="98"/>
        <end position="117"/>
    </location>
</feature>
<keyword evidence="4" id="KW-0812">Transmembrane</keyword>
<dbReference type="GO" id="GO:0043565">
    <property type="term" value="F:sequence-specific DNA binding"/>
    <property type="evidence" value="ECO:0007669"/>
    <property type="project" value="InterPro"/>
</dbReference>
<keyword evidence="4" id="KW-1133">Transmembrane helix</keyword>
<dbReference type="PANTHER" id="PTHR43280:SF29">
    <property type="entry name" value="ARAC-FAMILY TRANSCRIPTIONAL REGULATOR"/>
    <property type="match status" value="1"/>
</dbReference>
<proteinExistence type="predicted"/>
<keyword evidence="1" id="KW-0805">Transcription regulation</keyword>
<dbReference type="InterPro" id="IPR018060">
    <property type="entry name" value="HTH_AraC"/>
</dbReference>
<evidence type="ECO:0000256" key="2">
    <source>
        <dbReference type="ARBA" id="ARBA00023125"/>
    </source>
</evidence>
<keyword evidence="3" id="KW-0804">Transcription</keyword>
<evidence type="ECO:0000313" key="7">
    <source>
        <dbReference type="Proteomes" id="UP000653730"/>
    </source>
</evidence>
<feature type="transmembrane region" description="Helical" evidence="4">
    <location>
        <begin position="123"/>
        <end position="144"/>
    </location>
</feature>
<keyword evidence="7" id="KW-1185">Reference proteome</keyword>
<feature type="transmembrane region" description="Helical" evidence="4">
    <location>
        <begin position="6"/>
        <end position="26"/>
    </location>
</feature>
<evidence type="ECO:0000259" key="5">
    <source>
        <dbReference type="PROSITE" id="PS01124"/>
    </source>
</evidence>
<dbReference type="Proteomes" id="UP000653730">
    <property type="component" value="Unassembled WGS sequence"/>
</dbReference>
<dbReference type="SUPFAM" id="SSF46689">
    <property type="entry name" value="Homeodomain-like"/>
    <property type="match status" value="1"/>
</dbReference>
<feature type="transmembrane region" description="Helical" evidence="4">
    <location>
        <begin position="70"/>
        <end position="91"/>
    </location>
</feature>
<keyword evidence="2" id="KW-0238">DNA-binding</keyword>
<evidence type="ECO:0000313" key="6">
    <source>
        <dbReference type="EMBL" id="MBC9797642.1"/>
    </source>
</evidence>
<dbReference type="SMART" id="SM00342">
    <property type="entry name" value="HTH_ARAC"/>
    <property type="match status" value="1"/>
</dbReference>
<evidence type="ECO:0000256" key="4">
    <source>
        <dbReference type="SAM" id="Phobius"/>
    </source>
</evidence>
<dbReference type="PANTHER" id="PTHR43280">
    <property type="entry name" value="ARAC-FAMILY TRANSCRIPTIONAL REGULATOR"/>
    <property type="match status" value="1"/>
</dbReference>
<organism evidence="6 7">
    <name type="scientific">Sinomicrobium weinanense</name>
    <dbReference type="NCBI Taxonomy" id="2842200"/>
    <lineage>
        <taxon>Bacteria</taxon>
        <taxon>Pseudomonadati</taxon>
        <taxon>Bacteroidota</taxon>
        <taxon>Flavobacteriia</taxon>
        <taxon>Flavobacteriales</taxon>
        <taxon>Flavobacteriaceae</taxon>
        <taxon>Sinomicrobium</taxon>
    </lineage>
</organism>
<accession>A0A926JU96</accession>
<sequence>MNIGELISDIGKIVVFLMVLLSIYLFTVKSEKRLSNRLFALFLIITSLDLTGFFINLWGSYPNLYLLKRASVYLQLPLFYFYVLSVCFNDFSLKRKHAWHFLLFFVFLVFFKITSFSAQSVSVFQIIAEIQYYAYMIAILVVLYRYKRTYLKNYSNVDHSVYKWLFQVTMLFLIAHIFVIAKQFFPYSGNNDFLLHINMVISVNILLITSWFVLKALYRPHIFNSVPLSGFLEEIPSARKKEKATVYGNDGRDSLEMKRLLDHMKKEKPYLDCDLTLQKLSSQTNIPEKELSALINRNLGMHFFDFVNDYRINDAKAILKDPDQKDLTTLEILYQVGFNSKSSFYTAFKKNTQQTPKQFKKEHLSKK</sequence>
<keyword evidence="4" id="KW-0472">Membrane</keyword>
<evidence type="ECO:0000256" key="1">
    <source>
        <dbReference type="ARBA" id="ARBA00023015"/>
    </source>
</evidence>
<name>A0A926JU96_9FLAO</name>
<dbReference type="PROSITE" id="PS01124">
    <property type="entry name" value="HTH_ARAC_FAMILY_2"/>
    <property type="match status" value="1"/>
</dbReference>
<dbReference type="Gene3D" id="1.10.10.60">
    <property type="entry name" value="Homeodomain-like"/>
    <property type="match status" value="2"/>
</dbReference>
<dbReference type="EMBL" id="JACVDC010000067">
    <property type="protein sequence ID" value="MBC9797642.1"/>
    <property type="molecule type" value="Genomic_DNA"/>
</dbReference>
<dbReference type="Pfam" id="PF12833">
    <property type="entry name" value="HTH_18"/>
    <property type="match status" value="1"/>
</dbReference>
<comment type="caution">
    <text evidence="6">The sequence shown here is derived from an EMBL/GenBank/DDBJ whole genome shotgun (WGS) entry which is preliminary data.</text>
</comment>
<dbReference type="RefSeq" id="WP_187966775.1">
    <property type="nucleotide sequence ID" value="NZ_JACVDC010000067.1"/>
</dbReference>
<feature type="domain" description="HTH araC/xylS-type" evidence="5">
    <location>
        <begin position="258"/>
        <end position="362"/>
    </location>
</feature>